<dbReference type="AlphaFoldDB" id="A0AAN6JQD5"/>
<feature type="compositionally biased region" description="Basic residues" evidence="3">
    <location>
        <begin position="490"/>
        <end position="503"/>
    </location>
</feature>
<gene>
    <name evidence="4" type="ORF">OC846_004929</name>
</gene>
<dbReference type="Pfam" id="PF13855">
    <property type="entry name" value="LRR_8"/>
    <property type="match status" value="1"/>
</dbReference>
<evidence type="ECO:0000313" key="5">
    <source>
        <dbReference type="Proteomes" id="UP001176517"/>
    </source>
</evidence>
<feature type="compositionally biased region" description="Basic and acidic residues" evidence="3">
    <location>
        <begin position="345"/>
        <end position="355"/>
    </location>
</feature>
<dbReference type="InterPro" id="IPR003591">
    <property type="entry name" value="Leu-rich_rpt_typical-subtyp"/>
</dbReference>
<dbReference type="EMBL" id="JAPDMZ010000166">
    <property type="protein sequence ID" value="KAK0547283.1"/>
    <property type="molecule type" value="Genomic_DNA"/>
</dbReference>
<feature type="region of interest" description="Disordered" evidence="3">
    <location>
        <begin position="684"/>
        <end position="705"/>
    </location>
</feature>
<dbReference type="SMART" id="SM00369">
    <property type="entry name" value="LRR_TYP"/>
    <property type="match status" value="3"/>
</dbReference>
<feature type="compositionally biased region" description="Gly residues" evidence="3">
    <location>
        <begin position="687"/>
        <end position="705"/>
    </location>
</feature>
<feature type="compositionally biased region" description="Basic residues" evidence="3">
    <location>
        <begin position="570"/>
        <end position="581"/>
    </location>
</feature>
<evidence type="ECO:0000256" key="2">
    <source>
        <dbReference type="ARBA" id="ARBA00022737"/>
    </source>
</evidence>
<dbReference type="InterPro" id="IPR001611">
    <property type="entry name" value="Leu-rich_rpt"/>
</dbReference>
<proteinExistence type="predicted"/>
<dbReference type="PROSITE" id="PS51450">
    <property type="entry name" value="LRR"/>
    <property type="match status" value="1"/>
</dbReference>
<feature type="compositionally biased region" description="Low complexity" evidence="3">
    <location>
        <begin position="536"/>
        <end position="554"/>
    </location>
</feature>
<name>A0AAN6JQD5_9BASI</name>
<dbReference type="PANTHER" id="PTHR48051">
    <property type="match status" value="1"/>
</dbReference>
<feature type="compositionally biased region" description="Polar residues" evidence="3">
    <location>
        <begin position="610"/>
        <end position="627"/>
    </location>
</feature>
<comment type="caution">
    <text evidence="4">The sequence shown here is derived from an EMBL/GenBank/DDBJ whole genome shotgun (WGS) entry which is preliminary data.</text>
</comment>
<feature type="region of interest" description="Disordered" evidence="3">
    <location>
        <begin position="331"/>
        <end position="640"/>
    </location>
</feature>
<feature type="region of interest" description="Disordered" evidence="3">
    <location>
        <begin position="1"/>
        <end position="32"/>
    </location>
</feature>
<dbReference type="Proteomes" id="UP001176517">
    <property type="component" value="Unassembled WGS sequence"/>
</dbReference>
<keyword evidence="1" id="KW-0433">Leucine-rich repeat</keyword>
<dbReference type="InterPro" id="IPR050216">
    <property type="entry name" value="LRR_domain-containing"/>
</dbReference>
<feature type="compositionally biased region" description="Basic residues" evidence="3">
    <location>
        <begin position="1"/>
        <end position="12"/>
    </location>
</feature>
<sequence length="705" mass="75520">MDSVRKQGKKRRREEEANQQEQQQEQVDSTEQQLYGATSLSLTNSPIKLDDPSIPPHLARFRSLTRLDLTHTGIQSTAFLEKAITISRKTAVAQHDDYDEYLGRRLTFLNLTDNPGLGSASIYSSPWSGLELLNALFVLHLTRCGLRSLPPLASLPNLRALILSHNEIASLPASFPPLSLLNTLVLSHNKLTTLPPTLPSSCPNLSKLSLTFNELAADSLPDFTAVLSLREVRLGNNPRLGKLPAHIANWGRGTDGAGKGLNVLELNNCGLYTFDQLSALLKVNPTSSSSSSQKGGLAVLNLKGNGVCEDDGYREKILSAHQHLRVLDEVRIEQEGAHGSKANRSKNERTKRTQQEGEDESDTARVDDAAALDSSAGPARKKQRQGQEVAEKADGLTSDPTTDAGKARQTSRAGNHGRDSGAATQDAPDMLTSAHSQFDKTAPPSKKNKNKHKYEAQPADSRVMGQNISETLVVRDEEADEQHDGSDRRGKTHRGSRGSRKKAKSAEGNIGGDAVGLAGTTGDSAIVPMAKTQALASSSTRPPKAAPPSTTATKNDTADLANQSGDQQVKKPKKLRQRQAKKLAQANESTRSRQEAPTSLAWDALPDQDLNGTETQQPPDQPGTTGKQKSDPGGKVRTSVVGIVEVKGKGKKADRQRNQFVAQTVDGPSAVQVVMNEPASKAAADMFGGGDDSGWGTGAGGDFWG</sequence>
<dbReference type="InterPro" id="IPR032675">
    <property type="entry name" value="LRR_dom_sf"/>
</dbReference>
<keyword evidence="5" id="KW-1185">Reference proteome</keyword>
<evidence type="ECO:0000256" key="1">
    <source>
        <dbReference type="ARBA" id="ARBA00022614"/>
    </source>
</evidence>
<dbReference type="SUPFAM" id="SSF52047">
    <property type="entry name" value="RNI-like"/>
    <property type="match status" value="1"/>
</dbReference>
<dbReference type="GO" id="GO:0005737">
    <property type="term" value="C:cytoplasm"/>
    <property type="evidence" value="ECO:0007669"/>
    <property type="project" value="TreeGrafter"/>
</dbReference>
<reference evidence="4" key="1">
    <citation type="journal article" date="2023" name="PhytoFront">
        <title>Draft Genome Resources of Seven Strains of Tilletia horrida, Causal Agent of Kernel Smut of Rice.</title>
        <authorList>
            <person name="Khanal S."/>
            <person name="Antony Babu S."/>
            <person name="Zhou X.G."/>
        </authorList>
    </citation>
    <scope>NUCLEOTIDE SEQUENCE</scope>
    <source>
        <strain evidence="4">TX6</strain>
    </source>
</reference>
<dbReference type="Gene3D" id="3.80.10.10">
    <property type="entry name" value="Ribonuclease Inhibitor"/>
    <property type="match status" value="2"/>
</dbReference>
<feature type="compositionally biased region" description="Low complexity" evidence="3">
    <location>
        <begin position="19"/>
        <end position="32"/>
    </location>
</feature>
<dbReference type="PANTHER" id="PTHR48051:SF46">
    <property type="entry name" value="LEUCINE RICH REPEAT-CONTAINING DOMAIN PROTEIN"/>
    <property type="match status" value="1"/>
</dbReference>
<evidence type="ECO:0000313" key="4">
    <source>
        <dbReference type="EMBL" id="KAK0547283.1"/>
    </source>
</evidence>
<evidence type="ECO:0008006" key="6">
    <source>
        <dbReference type="Google" id="ProtNLM"/>
    </source>
</evidence>
<organism evidence="4 5">
    <name type="scientific">Tilletia horrida</name>
    <dbReference type="NCBI Taxonomy" id="155126"/>
    <lineage>
        <taxon>Eukaryota</taxon>
        <taxon>Fungi</taxon>
        <taxon>Dikarya</taxon>
        <taxon>Basidiomycota</taxon>
        <taxon>Ustilaginomycotina</taxon>
        <taxon>Exobasidiomycetes</taxon>
        <taxon>Tilletiales</taxon>
        <taxon>Tilletiaceae</taxon>
        <taxon>Tilletia</taxon>
    </lineage>
</organism>
<keyword evidence="2" id="KW-0677">Repeat</keyword>
<evidence type="ECO:0000256" key="3">
    <source>
        <dbReference type="SAM" id="MobiDB-lite"/>
    </source>
</evidence>
<accession>A0AAN6JQD5</accession>
<protein>
    <recommendedName>
        <fullName evidence="6">L domain-like protein</fullName>
    </recommendedName>
</protein>